<dbReference type="RefSeq" id="WP_226973365.1">
    <property type="nucleotide sequence ID" value="NZ_JAJBNC010000012.1"/>
</dbReference>
<protein>
    <submittedName>
        <fullName evidence="2">Uncharacterized protein</fullName>
    </submittedName>
</protein>
<dbReference type="AlphaFoldDB" id="A0AAJ1AY43"/>
<dbReference type="EMBL" id="JAJBNC010000012">
    <property type="protein sequence ID" value="MCB5493873.1"/>
    <property type="molecule type" value="Genomic_DNA"/>
</dbReference>
<gene>
    <name evidence="2" type="ORF">LIQ10_08985</name>
</gene>
<feature type="coiled-coil region" evidence="1">
    <location>
        <begin position="77"/>
        <end position="161"/>
    </location>
</feature>
<name>A0AAJ1AY43_MEDGN</name>
<evidence type="ECO:0000256" key="1">
    <source>
        <dbReference type="SAM" id="Coils"/>
    </source>
</evidence>
<evidence type="ECO:0000313" key="2">
    <source>
        <dbReference type="EMBL" id="MCB5493873.1"/>
    </source>
</evidence>
<reference evidence="2" key="1">
    <citation type="submission" date="2021-10" db="EMBL/GenBank/DDBJ databases">
        <title>Collection of gut derived symbiotic bacterial strains cultured from healthy donors.</title>
        <authorList>
            <person name="Lin H."/>
            <person name="Littmann E."/>
            <person name="Claire K."/>
            <person name="Pamer E."/>
        </authorList>
    </citation>
    <scope>NUCLEOTIDE SEQUENCE</scope>
    <source>
        <strain evidence="2">MSK.23.4</strain>
    </source>
</reference>
<evidence type="ECO:0000313" key="3">
    <source>
        <dbReference type="Proteomes" id="UP001297422"/>
    </source>
</evidence>
<keyword evidence="1" id="KW-0175">Coiled coil</keyword>
<comment type="caution">
    <text evidence="2">The sequence shown here is derived from an EMBL/GenBank/DDBJ whole genome shotgun (WGS) entry which is preliminary data.</text>
</comment>
<sequence length="265" mass="32425">MEKKREITEEQVKEYQMLLAQWMQLPKDALEILNEDMPWRIREWLYVCALDQISGAELQAMKPQGLKKIQDIRAQFLKQKFQNLKEIQTQLNALQKQMEEGKEKQATVLSRLQEGVVQILQYLEQEKQTLKEREEQWLEERRKYKEQFQQMEINRMEEEKSWSLWNRLWKKKRRKTQLHRKQAQMDQFVKQVLEEEKFSQEQKSYLLDCLEQGEEMEEVLYLAKSCLSVEQMERIKQLLSEHPQMFWGSRRKPWNQKKKVKVKEG</sequence>
<accession>A0AAJ1AY43</accession>
<organism evidence="2 3">
    <name type="scientific">Mediterraneibacter gnavus</name>
    <name type="common">Ruminococcus gnavus</name>
    <dbReference type="NCBI Taxonomy" id="33038"/>
    <lineage>
        <taxon>Bacteria</taxon>
        <taxon>Bacillati</taxon>
        <taxon>Bacillota</taxon>
        <taxon>Clostridia</taxon>
        <taxon>Lachnospirales</taxon>
        <taxon>Lachnospiraceae</taxon>
        <taxon>Mediterraneibacter</taxon>
    </lineage>
</organism>
<proteinExistence type="predicted"/>
<dbReference type="Proteomes" id="UP001297422">
    <property type="component" value="Unassembled WGS sequence"/>
</dbReference>